<keyword evidence="3" id="KW-1185">Reference proteome</keyword>
<feature type="signal peptide" evidence="1">
    <location>
        <begin position="1"/>
        <end position="19"/>
    </location>
</feature>
<keyword evidence="1" id="KW-0732">Signal</keyword>
<name>A0ABT5EJK7_9BACT</name>
<comment type="caution">
    <text evidence="2">The sequence shown here is derived from an EMBL/GenBank/DDBJ whole genome shotgun (WGS) entry which is preliminary data.</text>
</comment>
<gene>
    <name evidence="2" type="ORF">POL67_11460</name>
</gene>
<evidence type="ECO:0000256" key="1">
    <source>
        <dbReference type="SAM" id="SignalP"/>
    </source>
</evidence>
<protein>
    <recommendedName>
        <fullName evidence="4">Lipoprotein</fullName>
    </recommendedName>
</protein>
<sequence length="133" mass="13853">MRTNPLSRALAISFSFALAALLGIGCSCEENEFDGATACQKLVDAANGVLQTCNKPAVDANDVCLASTDDCSSISGCSAKVDVDACVKLIQARDCGSVELREYAWGTVCTDVLANIKTSCDRTRTGSGDSDDD</sequence>
<dbReference type="EMBL" id="JAQNDO010000001">
    <property type="protein sequence ID" value="MDC0741966.1"/>
    <property type="molecule type" value="Genomic_DNA"/>
</dbReference>
<organism evidence="2 3">
    <name type="scientific">Polyangium mundeleinium</name>
    <dbReference type="NCBI Taxonomy" id="2995306"/>
    <lineage>
        <taxon>Bacteria</taxon>
        <taxon>Pseudomonadati</taxon>
        <taxon>Myxococcota</taxon>
        <taxon>Polyangia</taxon>
        <taxon>Polyangiales</taxon>
        <taxon>Polyangiaceae</taxon>
        <taxon>Polyangium</taxon>
    </lineage>
</organism>
<dbReference type="RefSeq" id="WP_271917291.1">
    <property type="nucleotide sequence ID" value="NZ_JAQNDO010000001.1"/>
</dbReference>
<evidence type="ECO:0008006" key="4">
    <source>
        <dbReference type="Google" id="ProtNLM"/>
    </source>
</evidence>
<accession>A0ABT5EJK7</accession>
<proteinExistence type="predicted"/>
<reference evidence="2 3" key="1">
    <citation type="submission" date="2022-11" db="EMBL/GenBank/DDBJ databases">
        <title>Minimal conservation of predation-associated metabolite biosynthetic gene clusters underscores biosynthetic potential of Myxococcota including descriptions for ten novel species: Archangium lansinium sp. nov., Myxococcus landrumus sp. nov., Nannocystis bai.</title>
        <authorList>
            <person name="Ahearne A."/>
            <person name="Stevens C."/>
            <person name="Dowd S."/>
        </authorList>
    </citation>
    <scope>NUCLEOTIDE SEQUENCE [LARGE SCALE GENOMIC DNA]</scope>
    <source>
        <strain evidence="2 3">RJM3</strain>
    </source>
</reference>
<dbReference type="Proteomes" id="UP001221411">
    <property type="component" value="Unassembled WGS sequence"/>
</dbReference>
<evidence type="ECO:0000313" key="2">
    <source>
        <dbReference type="EMBL" id="MDC0741966.1"/>
    </source>
</evidence>
<dbReference type="PROSITE" id="PS51257">
    <property type="entry name" value="PROKAR_LIPOPROTEIN"/>
    <property type="match status" value="1"/>
</dbReference>
<feature type="chain" id="PRO_5045369200" description="Lipoprotein" evidence="1">
    <location>
        <begin position="20"/>
        <end position="133"/>
    </location>
</feature>
<evidence type="ECO:0000313" key="3">
    <source>
        <dbReference type="Proteomes" id="UP001221411"/>
    </source>
</evidence>